<organism evidence="3 4">
    <name type="scientific">Volvox reticuliferus</name>
    <dbReference type="NCBI Taxonomy" id="1737510"/>
    <lineage>
        <taxon>Eukaryota</taxon>
        <taxon>Viridiplantae</taxon>
        <taxon>Chlorophyta</taxon>
        <taxon>core chlorophytes</taxon>
        <taxon>Chlorophyceae</taxon>
        <taxon>CS clade</taxon>
        <taxon>Chlamydomonadales</taxon>
        <taxon>Volvocaceae</taxon>
        <taxon>Volvox</taxon>
    </lineage>
</organism>
<dbReference type="EMBL" id="BNCQ01000013">
    <property type="protein sequence ID" value="GIM03067.1"/>
    <property type="molecule type" value="Genomic_DNA"/>
</dbReference>
<dbReference type="Proteomes" id="UP000722791">
    <property type="component" value="Unassembled WGS sequence"/>
</dbReference>
<gene>
    <name evidence="3" type="ORF">Vretimale_7878</name>
</gene>
<feature type="coiled-coil region" evidence="1">
    <location>
        <begin position="59"/>
        <end position="93"/>
    </location>
</feature>
<feature type="compositionally biased region" description="Polar residues" evidence="2">
    <location>
        <begin position="757"/>
        <end position="767"/>
    </location>
</feature>
<accession>A0A8J4LNN1</accession>
<sequence>MNRQQVKRQVDTRKLLNVLRAAKSRQDDTAQPYRGRGLWLSSKQWHALTKHLEKQVLEVEVLEQVIYEKEQEAEQLRQQLEAERLERARVVDELHAQAAQLREQAEFPLAELGALRSQMRSKQETWDKQKHELEGQMDRLMGVLRKMGLLADSEGQRLTSAPAHPATHDPIKEFPSLMAPEVQALQVRELSMLLADARHQAESYRRQLAMRGIPAEEMAIEIKRLKTDNQRLVALLAKVPEYKAMAEEIAAESGLHYIPVEECLMIRGQVEQLYPQLLDRPVEQAAGQELAAAGRRRDPDCLDPSLTLVLDEQYHWVPRNALETGMELMRRMLPALPMSQLLVLVAELNKVWRDRERKRLAEVAVAHREELQQLQHTFQQRAPYEAVLAGQKINDLKRRMRAQAAQAAAAAAAAKAEQRRVEDDSKVMLHAGLSSIQDLSRQVARLVSRNKKLASKAARKRALTSQPLCSACLDRLLLSDTLGQPRTGAVGMQHPSHHRQQQQQQEEMDGSTVAAQPHELDFDTGATATTTATTENPGPERLYGNGAACNVPSPHSPRFADGSNRHGSRTARDTFPGSSERRLGPDIPTFNLTARNASGAAAGTGAYTTGVVVSVNTVPPLAQPPRPALGLSCPSGSRTHGSVASPRLLTSTSAISTAAERGQCDSDLGIIPSESPATVPGNYLGPVHADRLDGRNFVTSNTSGSSAAATEASAASLADWRTAASAPITVHLEVRGPNQQNLMMRSGAAQGSDRGNLATTSATSQARVQPRGVPLRVSVRFPRQDIAGSQ</sequence>
<feature type="region of interest" description="Disordered" evidence="2">
    <location>
        <begin position="484"/>
        <end position="513"/>
    </location>
</feature>
<feature type="coiled-coil region" evidence="1">
    <location>
        <begin position="187"/>
        <end position="235"/>
    </location>
</feature>
<feature type="region of interest" description="Disordered" evidence="2">
    <location>
        <begin position="553"/>
        <end position="586"/>
    </location>
</feature>
<protein>
    <submittedName>
        <fullName evidence="3">Uncharacterized protein</fullName>
    </submittedName>
</protein>
<keyword evidence="1" id="KW-0175">Coiled coil</keyword>
<evidence type="ECO:0000313" key="4">
    <source>
        <dbReference type="Proteomes" id="UP000722791"/>
    </source>
</evidence>
<evidence type="ECO:0000256" key="1">
    <source>
        <dbReference type="SAM" id="Coils"/>
    </source>
</evidence>
<name>A0A8J4LNN1_9CHLO</name>
<evidence type="ECO:0000256" key="2">
    <source>
        <dbReference type="SAM" id="MobiDB-lite"/>
    </source>
</evidence>
<feature type="coiled-coil region" evidence="1">
    <location>
        <begin position="357"/>
        <end position="456"/>
    </location>
</feature>
<feature type="region of interest" description="Disordered" evidence="2">
    <location>
        <begin position="747"/>
        <end position="770"/>
    </location>
</feature>
<proteinExistence type="predicted"/>
<comment type="caution">
    <text evidence="3">The sequence shown here is derived from an EMBL/GenBank/DDBJ whole genome shotgun (WGS) entry which is preliminary data.</text>
</comment>
<dbReference type="AlphaFoldDB" id="A0A8J4LNN1"/>
<reference evidence="3" key="1">
    <citation type="journal article" date="2021" name="Proc. Natl. Acad. Sci. U.S.A.">
        <title>Three genomes in the algal genus Volvox reveal the fate of a haploid sex-determining region after a transition to homothallism.</title>
        <authorList>
            <person name="Yamamoto K."/>
            <person name="Hamaji T."/>
            <person name="Kawai-Toyooka H."/>
            <person name="Matsuzaki R."/>
            <person name="Takahashi F."/>
            <person name="Nishimura Y."/>
            <person name="Kawachi M."/>
            <person name="Noguchi H."/>
            <person name="Minakuchi Y."/>
            <person name="Umen J.G."/>
            <person name="Toyoda A."/>
            <person name="Nozaki H."/>
        </authorList>
    </citation>
    <scope>NUCLEOTIDE SEQUENCE</scope>
    <source>
        <strain evidence="3">NIES-3785</strain>
    </source>
</reference>
<evidence type="ECO:0000313" key="3">
    <source>
        <dbReference type="EMBL" id="GIM03067.1"/>
    </source>
</evidence>